<dbReference type="InterPro" id="IPR050177">
    <property type="entry name" value="Lipid_A_modif_metabolic_enz"/>
</dbReference>
<dbReference type="InterPro" id="IPR036291">
    <property type="entry name" value="NAD(P)-bd_dom_sf"/>
</dbReference>
<sequence length="279" mass="31693">MFSGKKVLVTGGSGMIGRYLVDLLLEEGADTYVVALENDFSADGVTYTKADLTEKKVCNKACKGMDHVFHLAGVKGSPQVTVERPASFMVPLMQFNLNMMEAAWANGVEKYLYTSSIGVYHPAPILREDDVWKTFPSPHDRCSGWAKRIGELQAEAQGFEFAISDRALSDAFIYINHLKRGNTLTKSLEDFCFEWLRQYHVLVYLEPTEGYAITQDGVRASDEKYQLAIREDFRRQVDKMQKKFDNKLNIINAESNQIFDENQCTNLIEQINRSINDMV</sequence>
<protein>
    <recommendedName>
        <fullName evidence="1">NAD-dependent epimerase/dehydratase domain-containing protein</fullName>
    </recommendedName>
</protein>
<feature type="domain" description="NAD-dependent epimerase/dehydratase" evidence="1">
    <location>
        <begin position="7"/>
        <end position="156"/>
    </location>
</feature>
<dbReference type="PANTHER" id="PTHR43245:SF13">
    <property type="entry name" value="UDP-D-APIOSE_UDP-D-XYLOSE SYNTHASE 2"/>
    <property type="match status" value="1"/>
</dbReference>
<evidence type="ECO:0000259" key="1">
    <source>
        <dbReference type="Pfam" id="PF01370"/>
    </source>
</evidence>
<dbReference type="InterPro" id="IPR001509">
    <property type="entry name" value="Epimerase_deHydtase"/>
</dbReference>
<proteinExistence type="predicted"/>
<dbReference type="Gene3D" id="3.40.50.720">
    <property type="entry name" value="NAD(P)-binding Rossmann-like Domain"/>
    <property type="match status" value="1"/>
</dbReference>
<dbReference type="AlphaFoldDB" id="A0A0F9KN21"/>
<dbReference type="Pfam" id="PF01370">
    <property type="entry name" value="Epimerase"/>
    <property type="match status" value="1"/>
</dbReference>
<organism evidence="2">
    <name type="scientific">marine sediment metagenome</name>
    <dbReference type="NCBI Taxonomy" id="412755"/>
    <lineage>
        <taxon>unclassified sequences</taxon>
        <taxon>metagenomes</taxon>
        <taxon>ecological metagenomes</taxon>
    </lineage>
</organism>
<evidence type="ECO:0000313" key="2">
    <source>
        <dbReference type="EMBL" id="KKM16720.1"/>
    </source>
</evidence>
<comment type="caution">
    <text evidence="2">The sequence shown here is derived from an EMBL/GenBank/DDBJ whole genome shotgun (WGS) entry which is preliminary data.</text>
</comment>
<dbReference type="PANTHER" id="PTHR43245">
    <property type="entry name" value="BIFUNCTIONAL POLYMYXIN RESISTANCE PROTEIN ARNA"/>
    <property type="match status" value="1"/>
</dbReference>
<accession>A0A0F9KN21</accession>
<reference evidence="2" key="1">
    <citation type="journal article" date="2015" name="Nature">
        <title>Complex archaea that bridge the gap between prokaryotes and eukaryotes.</title>
        <authorList>
            <person name="Spang A."/>
            <person name="Saw J.H."/>
            <person name="Jorgensen S.L."/>
            <person name="Zaremba-Niedzwiedzka K."/>
            <person name="Martijn J."/>
            <person name="Lind A.E."/>
            <person name="van Eijk R."/>
            <person name="Schleper C."/>
            <person name="Guy L."/>
            <person name="Ettema T.J."/>
        </authorList>
    </citation>
    <scope>NUCLEOTIDE SEQUENCE</scope>
</reference>
<name>A0A0F9KN21_9ZZZZ</name>
<dbReference type="SUPFAM" id="SSF51735">
    <property type="entry name" value="NAD(P)-binding Rossmann-fold domains"/>
    <property type="match status" value="1"/>
</dbReference>
<gene>
    <name evidence="2" type="ORF">LCGC14_1682970</name>
</gene>
<dbReference type="EMBL" id="LAZR01014612">
    <property type="protein sequence ID" value="KKM16720.1"/>
    <property type="molecule type" value="Genomic_DNA"/>
</dbReference>